<keyword evidence="3" id="KW-1185">Reference proteome</keyword>
<organism evidence="2 3">
    <name type="scientific">Candidatus Electrothrix aarhusensis</name>
    <dbReference type="NCBI Taxonomy" id="1859131"/>
    <lineage>
        <taxon>Bacteria</taxon>
        <taxon>Pseudomonadati</taxon>
        <taxon>Thermodesulfobacteriota</taxon>
        <taxon>Desulfobulbia</taxon>
        <taxon>Desulfobulbales</taxon>
        <taxon>Desulfobulbaceae</taxon>
        <taxon>Candidatus Electrothrix</taxon>
    </lineage>
</organism>
<dbReference type="InterPro" id="IPR002716">
    <property type="entry name" value="PIN_dom"/>
</dbReference>
<dbReference type="Pfam" id="PF01850">
    <property type="entry name" value="PIN"/>
    <property type="match status" value="1"/>
</dbReference>
<dbReference type="Gene3D" id="3.40.50.1010">
    <property type="entry name" value="5'-nuclease"/>
    <property type="match status" value="1"/>
</dbReference>
<dbReference type="InterPro" id="IPR029060">
    <property type="entry name" value="PIN-like_dom_sf"/>
</dbReference>
<evidence type="ECO:0000313" key="3">
    <source>
        <dbReference type="Proteomes" id="UP000287853"/>
    </source>
</evidence>
<evidence type="ECO:0000259" key="1">
    <source>
        <dbReference type="Pfam" id="PF01850"/>
    </source>
</evidence>
<proteinExistence type="predicted"/>
<dbReference type="SUPFAM" id="SSF88723">
    <property type="entry name" value="PIN domain-like"/>
    <property type="match status" value="1"/>
</dbReference>
<accession>A0A3S3R7A6</accession>
<sequence>MKKFVWDTSAIINIKEPNSEGYSPGYSLYKDLSDGWIPGPYQNIFPSLAVFEVSATVSRMHRDGRKILREFYIFDENSKLYDVDETLISKSYQLHEKEGFNQLRGADLVFACIAYVENAYLVTLDKHFDKHVSEHIKILNLNDSRHSANYFSEFE</sequence>
<evidence type="ECO:0000313" key="2">
    <source>
        <dbReference type="EMBL" id="RWX46004.1"/>
    </source>
</evidence>
<dbReference type="EMBL" id="MTKO01000070">
    <property type="protein sequence ID" value="RWX46004.1"/>
    <property type="molecule type" value="Genomic_DNA"/>
</dbReference>
<reference evidence="2 3" key="1">
    <citation type="submission" date="2017-01" db="EMBL/GenBank/DDBJ databases">
        <title>The cable genome- insights into the physiology and evolution of filamentous bacteria capable of sulfide oxidation via long distance electron transfer.</title>
        <authorList>
            <person name="Schreiber L."/>
            <person name="Bjerg J.T."/>
            <person name="Boggild A."/>
            <person name="Van De Vossenberg J."/>
            <person name="Meysman F."/>
            <person name="Nielsen L.P."/>
            <person name="Schramm A."/>
            <person name="Kjeldsen K.U."/>
        </authorList>
    </citation>
    <scope>NUCLEOTIDE SEQUENCE [LARGE SCALE GENOMIC DNA]</scope>
    <source>
        <strain evidence="2">MCF</strain>
    </source>
</reference>
<dbReference type="AlphaFoldDB" id="A0A3S3R7A6"/>
<protein>
    <submittedName>
        <fullName evidence="2">PIN domain</fullName>
    </submittedName>
</protein>
<gene>
    <name evidence="2" type="ORF">H206_00074</name>
</gene>
<feature type="domain" description="PIN" evidence="1">
    <location>
        <begin position="36"/>
        <end position="130"/>
    </location>
</feature>
<comment type="caution">
    <text evidence="2">The sequence shown here is derived from an EMBL/GenBank/DDBJ whole genome shotgun (WGS) entry which is preliminary data.</text>
</comment>
<dbReference type="Proteomes" id="UP000287853">
    <property type="component" value="Unassembled WGS sequence"/>
</dbReference>
<name>A0A3S3R7A6_9BACT</name>